<evidence type="ECO:0000313" key="4">
    <source>
        <dbReference type="EMBL" id="GAA2012958.1"/>
    </source>
</evidence>
<feature type="region of interest" description="Disordered" evidence="2">
    <location>
        <begin position="1"/>
        <end position="32"/>
    </location>
</feature>
<dbReference type="EMBL" id="BAAAQN010000002">
    <property type="protein sequence ID" value="GAA2012958.1"/>
    <property type="molecule type" value="Genomic_DNA"/>
</dbReference>
<comment type="similarity">
    <text evidence="1">Belongs to the NAD(P)-dependent epimerase/dehydratase family.</text>
</comment>
<organism evidence="4 5">
    <name type="scientific">Catenulispora yoronensis</name>
    <dbReference type="NCBI Taxonomy" id="450799"/>
    <lineage>
        <taxon>Bacteria</taxon>
        <taxon>Bacillati</taxon>
        <taxon>Actinomycetota</taxon>
        <taxon>Actinomycetes</taxon>
        <taxon>Catenulisporales</taxon>
        <taxon>Catenulisporaceae</taxon>
        <taxon>Catenulispora</taxon>
    </lineage>
</organism>
<evidence type="ECO:0000259" key="3">
    <source>
        <dbReference type="Pfam" id="PF01370"/>
    </source>
</evidence>
<keyword evidence="5" id="KW-1185">Reference proteome</keyword>
<evidence type="ECO:0000313" key="5">
    <source>
        <dbReference type="Proteomes" id="UP001500751"/>
    </source>
</evidence>
<gene>
    <name evidence="4" type="ORF">GCM10009839_04430</name>
</gene>
<dbReference type="RefSeq" id="WP_344663753.1">
    <property type="nucleotide sequence ID" value="NZ_BAAAQN010000002.1"/>
</dbReference>
<protein>
    <submittedName>
        <fullName evidence="4">NAD-dependent epimerase/dehydratase family protein</fullName>
    </submittedName>
</protein>
<dbReference type="PANTHER" id="PTHR43000">
    <property type="entry name" value="DTDP-D-GLUCOSE 4,6-DEHYDRATASE-RELATED"/>
    <property type="match status" value="1"/>
</dbReference>
<dbReference type="CDD" id="cd08946">
    <property type="entry name" value="SDR_e"/>
    <property type="match status" value="1"/>
</dbReference>
<evidence type="ECO:0000256" key="1">
    <source>
        <dbReference type="ARBA" id="ARBA00007637"/>
    </source>
</evidence>
<accession>A0ABN2TKT8</accession>
<reference evidence="4 5" key="1">
    <citation type="journal article" date="2019" name="Int. J. Syst. Evol. Microbiol.">
        <title>The Global Catalogue of Microorganisms (GCM) 10K type strain sequencing project: providing services to taxonomists for standard genome sequencing and annotation.</title>
        <authorList>
            <consortium name="The Broad Institute Genomics Platform"/>
            <consortium name="The Broad Institute Genome Sequencing Center for Infectious Disease"/>
            <person name="Wu L."/>
            <person name="Ma J."/>
        </authorList>
    </citation>
    <scope>NUCLEOTIDE SEQUENCE [LARGE SCALE GENOMIC DNA]</scope>
    <source>
        <strain evidence="4 5">JCM 16014</strain>
    </source>
</reference>
<feature type="domain" description="NAD-dependent epimerase/dehydratase" evidence="3">
    <location>
        <begin position="39"/>
        <end position="270"/>
    </location>
</feature>
<dbReference type="Pfam" id="PF01370">
    <property type="entry name" value="Epimerase"/>
    <property type="match status" value="1"/>
</dbReference>
<dbReference type="InterPro" id="IPR036291">
    <property type="entry name" value="NAD(P)-bd_dom_sf"/>
</dbReference>
<proteinExistence type="inferred from homology"/>
<sequence length="344" mass="34426">MTVPNSPSAAIPAPESAAVPGSAPNSASAPAPDAPPVTVAVLGGTGFVGKAVSKALIERGHPVVAVARTARPVADGAVFAALDLAAARPADLAALLREHSVGAVVNAAGGMWGLTEAQMVDANVTLVAHLLEAVAALPGRVRVVQLGSVHEYGLAPLGTSMTETYVPEPVMPYGKLKLECSNLVLDAAARGEADAVVLRVGNVVGAGQPGHSLLGVVADRLLAARAAGHADLTLGALVSLRDFLPLSDAAEAVAAAVTAPAAGGEVVNIGTGHAHNARQLVTMLIEASGVPTTLTESEAPGPETDWQQMGIAKAADLLGWTPRRTLADAIAELWTAAVAADPGR</sequence>
<dbReference type="Gene3D" id="3.40.50.720">
    <property type="entry name" value="NAD(P)-binding Rossmann-like Domain"/>
    <property type="match status" value="1"/>
</dbReference>
<evidence type="ECO:0000256" key="2">
    <source>
        <dbReference type="SAM" id="MobiDB-lite"/>
    </source>
</evidence>
<name>A0ABN2TKT8_9ACTN</name>
<dbReference type="SUPFAM" id="SSF51735">
    <property type="entry name" value="NAD(P)-binding Rossmann-fold domains"/>
    <property type="match status" value="1"/>
</dbReference>
<dbReference type="Proteomes" id="UP001500751">
    <property type="component" value="Unassembled WGS sequence"/>
</dbReference>
<comment type="caution">
    <text evidence="4">The sequence shown here is derived from an EMBL/GenBank/DDBJ whole genome shotgun (WGS) entry which is preliminary data.</text>
</comment>
<dbReference type="InterPro" id="IPR001509">
    <property type="entry name" value="Epimerase_deHydtase"/>
</dbReference>